<name>A0A140JWW7_GONPE</name>
<dbReference type="EMBL" id="LC062718">
    <property type="protein sequence ID" value="BAU61594.1"/>
    <property type="molecule type" value="Genomic_DNA"/>
</dbReference>
<dbReference type="EMBL" id="LC062719">
    <property type="protein sequence ID" value="BAU61617.1"/>
    <property type="molecule type" value="Genomic_DNA"/>
</dbReference>
<dbReference type="GO" id="GO:0016791">
    <property type="term" value="F:phosphatase activity"/>
    <property type="evidence" value="ECO:0007669"/>
    <property type="project" value="TreeGrafter"/>
</dbReference>
<dbReference type="PANTHER" id="PTHR48100">
    <property type="entry name" value="BROAD-SPECIFICITY PHOSPHATASE YOR283W-RELATED"/>
    <property type="match status" value="1"/>
</dbReference>
<dbReference type="InterPro" id="IPR029033">
    <property type="entry name" value="His_PPase_superfam"/>
</dbReference>
<dbReference type="InterPro" id="IPR050275">
    <property type="entry name" value="PGM_Phosphatase"/>
</dbReference>
<dbReference type="GO" id="GO:0005829">
    <property type="term" value="C:cytosol"/>
    <property type="evidence" value="ECO:0007669"/>
    <property type="project" value="TreeGrafter"/>
</dbReference>
<protein>
    <submittedName>
        <fullName evidence="3">Phosphoglycerate mutase-like protein</fullName>
    </submittedName>
</protein>
<proteinExistence type="inferred from homology"/>
<evidence type="ECO:0000313" key="4">
    <source>
        <dbReference type="EMBL" id="BAU61617.1"/>
    </source>
</evidence>
<feature type="region of interest" description="Disordered" evidence="2">
    <location>
        <begin position="79"/>
        <end position="101"/>
    </location>
</feature>
<organism evidence="3">
    <name type="scientific">Gonium pectorale</name>
    <name type="common">Green alga</name>
    <dbReference type="NCBI Taxonomy" id="33097"/>
    <lineage>
        <taxon>Eukaryota</taxon>
        <taxon>Viridiplantae</taxon>
        <taxon>Chlorophyta</taxon>
        <taxon>core chlorophytes</taxon>
        <taxon>Chlorophyceae</taxon>
        <taxon>CS clade</taxon>
        <taxon>Chlamydomonadales</taxon>
        <taxon>Volvocaceae</taxon>
        <taxon>Gonium</taxon>
    </lineage>
</organism>
<dbReference type="Gene3D" id="3.40.50.1240">
    <property type="entry name" value="Phosphoglycerate mutase-like"/>
    <property type="match status" value="1"/>
</dbReference>
<gene>
    <name evidence="3" type="primary">PGM6</name>
</gene>
<comment type="similarity">
    <text evidence="1">Belongs to the phosphoglycerate mutase family.</text>
</comment>
<dbReference type="SMART" id="SM00855">
    <property type="entry name" value="PGAM"/>
    <property type="match status" value="1"/>
</dbReference>
<dbReference type="SUPFAM" id="SSF53254">
    <property type="entry name" value="Phosphoglycerate mutase-like"/>
    <property type="match status" value="1"/>
</dbReference>
<sequence length="519" mass="56376">MSLTPFLKTPHMEETGAAQGGDTTIQKKIELLKLRTHEKLRPVPATEELTQGRPAVPEAAAPESPCCSDDFIISMSQTYERTRPEPCSASGKDTAEDEELSQHRTQQYFATQSTQLYHLHQRQLMASAACAGATAQGTAEDEVAATCTVAPAAEECLTAEALGSDGEHVAAMLLPPDVGLEGQASSQPQNPAERADDLRDAAGLSSTLLAPRESLDFLCQPNILLPSVSTGPALTPELPGYCGGPHGAADVLDDGATPPVQVGVPVFPIFNPQRTRRRPVYLVRHGESEYNLASMRRRGFGEPCDIFDARLTPRGEKQARSLRPQVLELMQQHGDPLFVISPLSRAIETFLHMLPDPERLSVGMQGLQVGQNQPPVASTSATASSTAPSLCGSSLLGKPLNVVVSSSLAEFLLTTGDIGRPRSVLIDAYPQLSEPLKRGLEKERWWYENAQKGPNDAITKVLTCREPDKVSKARVDRFRHFLLSEPHRPIVVVGHANFFKTLTHDSCYMKNCQIVTWAP</sequence>
<feature type="region of interest" description="Disordered" evidence="2">
    <location>
        <begin position="1"/>
        <end position="23"/>
    </location>
</feature>
<dbReference type="PANTHER" id="PTHR48100:SF44">
    <property type="entry name" value="PHOSPHATASE C1620.13-RELATED"/>
    <property type="match status" value="1"/>
</dbReference>
<dbReference type="AlphaFoldDB" id="A0A140JWW7"/>
<reference evidence="3" key="1">
    <citation type="journal article" date="2016" name="G3 (Bethesda)">
        <title>Sequence of the Gonium pectorale Mating Locus Reveals a Complex and Dynamic History of Changes in Volvocine Algal Mating Haplotypes.</title>
        <authorList>
            <person name="Hamaji T."/>
            <person name="Mogi Y."/>
            <person name="Ferris P.J."/>
            <person name="Mori T."/>
            <person name="Miyagishima S."/>
            <person name="Kabeya Y."/>
            <person name="Nishimura Y."/>
            <person name="Toyoda A."/>
            <person name="Noguchi H."/>
            <person name="Fujiyama A."/>
            <person name="Olson B.J."/>
            <person name="Marriage T.N."/>
            <person name="Nishii I."/>
            <person name="Umen J.G."/>
            <person name="Nozaki H."/>
        </authorList>
    </citation>
    <scope>NUCLEOTIDE SEQUENCE</scope>
    <source>
        <strain evidence="3">K3-F3-4</strain>
        <strain evidence="4">K4-F3-4</strain>
    </source>
</reference>
<evidence type="ECO:0000256" key="2">
    <source>
        <dbReference type="SAM" id="MobiDB-lite"/>
    </source>
</evidence>
<dbReference type="InterPro" id="IPR001345">
    <property type="entry name" value="PG/BPGM_mutase_AS"/>
</dbReference>
<dbReference type="InterPro" id="IPR013078">
    <property type="entry name" value="His_Pase_superF_clade-1"/>
</dbReference>
<dbReference type="Pfam" id="PF00300">
    <property type="entry name" value="His_Phos_1"/>
    <property type="match status" value="1"/>
</dbReference>
<dbReference type="CDD" id="cd07067">
    <property type="entry name" value="HP_PGM_like"/>
    <property type="match status" value="1"/>
</dbReference>
<dbReference type="PROSITE" id="PS00175">
    <property type="entry name" value="PG_MUTASE"/>
    <property type="match status" value="1"/>
</dbReference>
<evidence type="ECO:0000256" key="1">
    <source>
        <dbReference type="ARBA" id="ARBA00038362"/>
    </source>
</evidence>
<accession>A0A140JWW7</accession>
<evidence type="ECO:0000313" key="3">
    <source>
        <dbReference type="EMBL" id="BAU61594.1"/>
    </source>
</evidence>